<accession>A0A4Q4MSC8</accession>
<dbReference type="Proteomes" id="UP000291422">
    <property type="component" value="Unassembled WGS sequence"/>
</dbReference>
<organism evidence="2 3">
    <name type="scientific">Alternaria alternata</name>
    <name type="common">Alternaria rot fungus</name>
    <name type="synonym">Torula alternata</name>
    <dbReference type="NCBI Taxonomy" id="5599"/>
    <lineage>
        <taxon>Eukaryota</taxon>
        <taxon>Fungi</taxon>
        <taxon>Dikarya</taxon>
        <taxon>Ascomycota</taxon>
        <taxon>Pezizomycotina</taxon>
        <taxon>Dothideomycetes</taxon>
        <taxon>Pleosporomycetidae</taxon>
        <taxon>Pleosporales</taxon>
        <taxon>Pleosporineae</taxon>
        <taxon>Pleosporaceae</taxon>
        <taxon>Alternaria</taxon>
        <taxon>Alternaria sect. Alternaria</taxon>
        <taxon>Alternaria alternata complex</taxon>
    </lineage>
</organism>
<evidence type="ECO:0000256" key="1">
    <source>
        <dbReference type="SAM" id="MobiDB-lite"/>
    </source>
</evidence>
<sequence length="83" mass="9392">MSPFFLQHGYEVEPLQLEIGDKRRLRKPAEQLSDEQKAAEIALKLQQAVDLAQAAIAVAQQEQEKQANKTRREAQSYRVGDKG</sequence>
<evidence type="ECO:0000313" key="2">
    <source>
        <dbReference type="EMBL" id="RYN57759.1"/>
    </source>
</evidence>
<feature type="region of interest" description="Disordered" evidence="1">
    <location>
        <begin position="62"/>
        <end position="83"/>
    </location>
</feature>
<protein>
    <submittedName>
        <fullName evidence="2">Uncharacterized protein</fullName>
    </submittedName>
</protein>
<gene>
    <name evidence="2" type="ORF">AA0117_g13205</name>
</gene>
<reference evidence="3" key="1">
    <citation type="journal article" date="2019" name="bioRxiv">
        <title>Genomics, evolutionary history and diagnostics of the Alternaria alternata species group including apple and Asian pear pathotypes.</title>
        <authorList>
            <person name="Armitage A.D."/>
            <person name="Cockerton H.M."/>
            <person name="Sreenivasaprasad S."/>
            <person name="Woodhall J.W."/>
            <person name="Lane C.R."/>
            <person name="Harrison R.J."/>
            <person name="Clarkson J.P."/>
        </authorList>
    </citation>
    <scope>NUCLEOTIDE SEQUENCE [LARGE SCALE GENOMIC DNA]</scope>
    <source>
        <strain evidence="3">FERA 1177</strain>
    </source>
</reference>
<evidence type="ECO:0000313" key="3">
    <source>
        <dbReference type="Proteomes" id="UP000291422"/>
    </source>
</evidence>
<dbReference type="EMBL" id="PDXD01000161">
    <property type="protein sequence ID" value="RYN57759.1"/>
    <property type="molecule type" value="Genomic_DNA"/>
</dbReference>
<comment type="caution">
    <text evidence="2">The sequence shown here is derived from an EMBL/GenBank/DDBJ whole genome shotgun (WGS) entry which is preliminary data.</text>
</comment>
<name>A0A4Q4MSC8_ALTAL</name>
<dbReference type="AlphaFoldDB" id="A0A4Q4MSC8"/>
<proteinExistence type="predicted"/>